<organism evidence="4 5">
    <name type="scientific">Flavobacterium frigidimaris</name>
    <dbReference type="NCBI Taxonomy" id="262320"/>
    <lineage>
        <taxon>Bacteria</taxon>
        <taxon>Pseudomonadati</taxon>
        <taxon>Bacteroidota</taxon>
        <taxon>Flavobacteriia</taxon>
        <taxon>Flavobacteriales</taxon>
        <taxon>Flavobacteriaceae</taxon>
        <taxon>Flavobacterium</taxon>
    </lineage>
</organism>
<keyword evidence="2" id="KW-0812">Transmembrane</keyword>
<protein>
    <recommendedName>
        <fullName evidence="3">Glycosyltransferase 2-like domain-containing protein</fullName>
    </recommendedName>
</protein>
<dbReference type="InterPro" id="IPR001173">
    <property type="entry name" value="Glyco_trans_2-like"/>
</dbReference>
<keyword evidence="5" id="KW-1185">Reference proteome</keyword>
<reference evidence="4 5" key="1">
    <citation type="submission" date="2016-11" db="EMBL/GenBank/DDBJ databases">
        <title>Whole genomes of Flavobacteriaceae.</title>
        <authorList>
            <person name="Stine C."/>
            <person name="Li C."/>
            <person name="Tadesse D."/>
        </authorList>
    </citation>
    <scope>NUCLEOTIDE SEQUENCE [LARGE SCALE GENOMIC DNA]</scope>
    <source>
        <strain evidence="4 5">DSM 15937</strain>
    </source>
</reference>
<dbReference type="InterPro" id="IPR029044">
    <property type="entry name" value="Nucleotide-diphossugar_trans"/>
</dbReference>
<sequence>MSAKNISVISLSYNDDIYIKKHIDNLSFVDEVILIDNNSTDKTVEIAEELGVTIIHQKDSNKADILKSTIETAKNNWILVVKSTDHFSEDLINEITAEISKPKSAECYFAGQTLFFFGKTIKYGVFLNKKKLLLLDKTRHSYSEGFNGERFNRPKVFKNKITSFSYKNFEDFNSRLNIIRKEEALVLFQKNKKPNIYHFFFKPFFIFIDQFFLKLGFLNGREGFILAYICAFSVLKRYFILWLLYRNME</sequence>
<feature type="transmembrane region" description="Helical" evidence="2">
    <location>
        <begin position="225"/>
        <end position="245"/>
    </location>
</feature>
<evidence type="ECO:0000313" key="5">
    <source>
        <dbReference type="Proteomes" id="UP000198382"/>
    </source>
</evidence>
<feature type="domain" description="Glycosyltransferase 2-like" evidence="3">
    <location>
        <begin position="7"/>
        <end position="108"/>
    </location>
</feature>
<proteinExistence type="inferred from homology"/>
<accession>A0ABX4BL57</accession>
<dbReference type="RefSeq" id="WP_074657123.1">
    <property type="nucleotide sequence ID" value="NZ_MUGV01000039.1"/>
</dbReference>
<dbReference type="PANTHER" id="PTHR43630">
    <property type="entry name" value="POLY-BETA-1,6-N-ACETYL-D-GLUCOSAMINE SYNTHASE"/>
    <property type="match status" value="1"/>
</dbReference>
<evidence type="ECO:0000259" key="3">
    <source>
        <dbReference type="Pfam" id="PF00535"/>
    </source>
</evidence>
<keyword evidence="2" id="KW-1133">Transmembrane helix</keyword>
<evidence type="ECO:0000256" key="1">
    <source>
        <dbReference type="ARBA" id="ARBA00038494"/>
    </source>
</evidence>
<comment type="similarity">
    <text evidence="1">Belongs to the glycosyltransferase 2 family. WaaE/KdtX subfamily.</text>
</comment>
<keyword evidence="2" id="KW-0472">Membrane</keyword>
<gene>
    <name evidence="4" type="ORF">B0A65_19655</name>
</gene>
<evidence type="ECO:0000313" key="4">
    <source>
        <dbReference type="EMBL" id="OXA76072.1"/>
    </source>
</evidence>
<evidence type="ECO:0000256" key="2">
    <source>
        <dbReference type="SAM" id="Phobius"/>
    </source>
</evidence>
<dbReference type="EMBL" id="MUGV01000039">
    <property type="protein sequence ID" value="OXA76072.1"/>
    <property type="molecule type" value="Genomic_DNA"/>
</dbReference>
<dbReference type="Proteomes" id="UP000198382">
    <property type="component" value="Unassembled WGS sequence"/>
</dbReference>
<feature type="transmembrane region" description="Helical" evidence="2">
    <location>
        <begin position="196"/>
        <end position="213"/>
    </location>
</feature>
<comment type="caution">
    <text evidence="4">The sequence shown here is derived from an EMBL/GenBank/DDBJ whole genome shotgun (WGS) entry which is preliminary data.</text>
</comment>
<dbReference type="Gene3D" id="3.90.550.10">
    <property type="entry name" value="Spore Coat Polysaccharide Biosynthesis Protein SpsA, Chain A"/>
    <property type="match status" value="1"/>
</dbReference>
<dbReference type="Pfam" id="PF00535">
    <property type="entry name" value="Glycos_transf_2"/>
    <property type="match status" value="1"/>
</dbReference>
<dbReference type="SUPFAM" id="SSF53448">
    <property type="entry name" value="Nucleotide-diphospho-sugar transferases"/>
    <property type="match status" value="1"/>
</dbReference>
<name>A0ABX4BL57_FLAFR</name>
<dbReference type="PANTHER" id="PTHR43630:SF2">
    <property type="entry name" value="GLYCOSYLTRANSFERASE"/>
    <property type="match status" value="1"/>
</dbReference>